<dbReference type="AlphaFoldDB" id="A0A1X6ZZH3"/>
<evidence type="ECO:0000313" key="4">
    <source>
        <dbReference type="Proteomes" id="UP000193495"/>
    </source>
</evidence>
<feature type="chain" id="PRO_5044568331" description="Avidin family protein" evidence="1">
    <location>
        <begin position="23"/>
        <end position="158"/>
    </location>
</feature>
<reference evidence="2 5" key="2">
    <citation type="submission" date="2018-03" db="EMBL/GenBank/DDBJ databases">
        <title>Genomic Encyclopedia of Archaeal and Bacterial Type Strains, Phase II (KMG-II): from individual species to whole genera.</title>
        <authorList>
            <person name="Goeker M."/>
        </authorList>
    </citation>
    <scope>NUCLEOTIDE SEQUENCE [LARGE SCALE GENOMIC DNA]</scope>
    <source>
        <strain evidence="2 5">DSM 29956</strain>
    </source>
</reference>
<sequence>MMKRLLSIMGLAALVTASGAMAETVMVKGTGMGSSDSMQMPVSDGLVVVHNRTSYDGFETEDPESPFASLSGSCFGATLVEAGAVSGSGNCHYTDADGDQAVMAWTATGMSEDGRVSGDWSVVGGTGKWAEASGGGTFDAGGEGADYTNMVTGEVEMP</sequence>
<evidence type="ECO:0000313" key="5">
    <source>
        <dbReference type="Proteomes" id="UP000240624"/>
    </source>
</evidence>
<proteinExistence type="predicted"/>
<evidence type="ECO:0000256" key="1">
    <source>
        <dbReference type="SAM" id="SignalP"/>
    </source>
</evidence>
<evidence type="ECO:0000313" key="3">
    <source>
        <dbReference type="EMBL" id="SLN66160.1"/>
    </source>
</evidence>
<evidence type="ECO:0000313" key="2">
    <source>
        <dbReference type="EMBL" id="PSK82553.1"/>
    </source>
</evidence>
<protein>
    <recommendedName>
        <fullName evidence="6">Avidin family protein</fullName>
    </recommendedName>
</protein>
<dbReference type="Proteomes" id="UP000193495">
    <property type="component" value="Unassembled WGS sequence"/>
</dbReference>
<name>A0A1X6ZZH3_9RHOB</name>
<reference evidence="3 4" key="1">
    <citation type="submission" date="2017-03" db="EMBL/GenBank/DDBJ databases">
        <authorList>
            <person name="Afonso C.L."/>
            <person name="Miller P.J."/>
            <person name="Scott M.A."/>
            <person name="Spackman E."/>
            <person name="Goraichik I."/>
            <person name="Dimitrov K.M."/>
            <person name="Suarez D.L."/>
            <person name="Swayne D.E."/>
        </authorList>
    </citation>
    <scope>NUCLEOTIDE SEQUENCE [LARGE SCALE GENOMIC DNA]</scope>
    <source>
        <strain evidence="3 4">CECT 8367</strain>
    </source>
</reference>
<gene>
    <name evidence="2" type="ORF">CLV79_11270</name>
    <name evidence="3" type="ORF">LOS8367_03267</name>
</gene>
<evidence type="ECO:0008006" key="6">
    <source>
        <dbReference type="Google" id="ProtNLM"/>
    </source>
</evidence>
<keyword evidence="5" id="KW-1185">Reference proteome</keyword>
<keyword evidence="1" id="KW-0732">Signal</keyword>
<organism evidence="3 4">
    <name type="scientific">Limimaricola soesokkakensis</name>
    <dbReference type="NCBI Taxonomy" id="1343159"/>
    <lineage>
        <taxon>Bacteria</taxon>
        <taxon>Pseudomonadati</taxon>
        <taxon>Pseudomonadota</taxon>
        <taxon>Alphaproteobacteria</taxon>
        <taxon>Rhodobacterales</taxon>
        <taxon>Paracoccaceae</taxon>
        <taxon>Limimaricola</taxon>
    </lineage>
</organism>
<dbReference type="EMBL" id="PYGB01000012">
    <property type="protein sequence ID" value="PSK82553.1"/>
    <property type="molecule type" value="Genomic_DNA"/>
</dbReference>
<accession>A0A1X6ZZH3</accession>
<dbReference type="Proteomes" id="UP000240624">
    <property type="component" value="Unassembled WGS sequence"/>
</dbReference>
<feature type="signal peptide" evidence="1">
    <location>
        <begin position="1"/>
        <end position="22"/>
    </location>
</feature>
<dbReference type="EMBL" id="FWFY01000012">
    <property type="protein sequence ID" value="SLN66160.1"/>
    <property type="molecule type" value="Genomic_DNA"/>
</dbReference>